<evidence type="ECO:0000313" key="2">
    <source>
        <dbReference type="EMBL" id="CAK5277388.1"/>
    </source>
</evidence>
<proteinExistence type="predicted"/>
<name>A0AAD2K3V2_9AGAR</name>
<dbReference type="Gene3D" id="2.130.10.10">
    <property type="entry name" value="YVTN repeat-like/Quinoprotein amine dehydrogenase"/>
    <property type="match status" value="1"/>
</dbReference>
<feature type="signal peptide" evidence="1">
    <location>
        <begin position="1"/>
        <end position="19"/>
    </location>
</feature>
<sequence>MGAHHMSWLVVLRLPRTASFLYRTAFAYPKTSSSTPGRRSLGRRPHICTMAETLLQNIPKYTLQHTLNTPAPITALAFGHSGHLYAASGTSIAPSSTHRLLGSQTGPPDDGSLRVYDLSSSKVVRAVHGLGEEISSLACLKRAGSELRDVWLALGCKMLLFRMDQEKLVQIEADALEVIEVEDKGDDVLNEICGLVKFIPDRPREIVSGGYDSCLLHFDFVQGTVLSRREIPVAASTEGMSLSPPFLMSAAFGGTGVMAAGTADGRIWVGCGGEKGVKAAKKRRKWDGLDPGHELIEKVSEGPIVAMSFSDPLTVTFSTLLGTVSQYTIFRQDDESHLVNIWQESTGVAKTNALVVDQHRFVVAGLTSNARGIIEMWCKS</sequence>
<dbReference type="AlphaFoldDB" id="A0AAD2K3V2"/>
<dbReference type="EMBL" id="CAVNYO010000419">
    <property type="protein sequence ID" value="CAK5277388.1"/>
    <property type="molecule type" value="Genomic_DNA"/>
</dbReference>
<dbReference type="Proteomes" id="UP001295794">
    <property type="component" value="Unassembled WGS sequence"/>
</dbReference>
<evidence type="ECO:0000313" key="3">
    <source>
        <dbReference type="Proteomes" id="UP001295794"/>
    </source>
</evidence>
<feature type="chain" id="PRO_5042138519" description="WD40 repeat-like protein" evidence="1">
    <location>
        <begin position="20"/>
        <end position="380"/>
    </location>
</feature>
<comment type="caution">
    <text evidence="2">The sequence shown here is derived from an EMBL/GenBank/DDBJ whole genome shotgun (WGS) entry which is preliminary data.</text>
</comment>
<dbReference type="InterPro" id="IPR011041">
    <property type="entry name" value="Quinoprot_gluc/sorb_DH_b-prop"/>
</dbReference>
<evidence type="ECO:0000256" key="1">
    <source>
        <dbReference type="SAM" id="SignalP"/>
    </source>
</evidence>
<dbReference type="InterPro" id="IPR015943">
    <property type="entry name" value="WD40/YVTN_repeat-like_dom_sf"/>
</dbReference>
<protein>
    <recommendedName>
        <fullName evidence="4">WD40 repeat-like protein</fullName>
    </recommendedName>
</protein>
<reference evidence="2" key="1">
    <citation type="submission" date="2023-11" db="EMBL/GenBank/DDBJ databases">
        <authorList>
            <person name="De Vega J J."/>
            <person name="De Vega J J."/>
        </authorList>
    </citation>
    <scope>NUCLEOTIDE SEQUENCE</scope>
</reference>
<accession>A0AAD2K3V2</accession>
<evidence type="ECO:0008006" key="4">
    <source>
        <dbReference type="Google" id="ProtNLM"/>
    </source>
</evidence>
<keyword evidence="1" id="KW-0732">Signal</keyword>
<gene>
    <name evidence="2" type="ORF">MYCIT1_LOCUS26385</name>
</gene>
<keyword evidence="3" id="KW-1185">Reference proteome</keyword>
<dbReference type="SUPFAM" id="SSF50952">
    <property type="entry name" value="Soluble quinoprotein glucose dehydrogenase"/>
    <property type="match status" value="1"/>
</dbReference>
<organism evidence="2 3">
    <name type="scientific">Mycena citricolor</name>
    <dbReference type="NCBI Taxonomy" id="2018698"/>
    <lineage>
        <taxon>Eukaryota</taxon>
        <taxon>Fungi</taxon>
        <taxon>Dikarya</taxon>
        <taxon>Basidiomycota</taxon>
        <taxon>Agaricomycotina</taxon>
        <taxon>Agaricomycetes</taxon>
        <taxon>Agaricomycetidae</taxon>
        <taxon>Agaricales</taxon>
        <taxon>Marasmiineae</taxon>
        <taxon>Mycenaceae</taxon>
        <taxon>Mycena</taxon>
    </lineage>
</organism>